<name>A0A414I900_9FIRM</name>
<proteinExistence type="predicted"/>
<accession>A0A414I900</accession>
<comment type="caution">
    <text evidence="1">The sequence shown here is derived from an EMBL/GenBank/DDBJ whole genome shotgun (WGS) entry which is preliminary data.</text>
</comment>
<dbReference type="AlphaFoldDB" id="A0A414I900"/>
<dbReference type="Proteomes" id="UP000284644">
    <property type="component" value="Unassembled WGS sequence"/>
</dbReference>
<evidence type="ECO:0000313" key="1">
    <source>
        <dbReference type="EMBL" id="RHE13250.1"/>
    </source>
</evidence>
<gene>
    <name evidence="1" type="ORF">DW767_07830</name>
</gene>
<protein>
    <submittedName>
        <fullName evidence="1">Uncharacterized protein</fullName>
    </submittedName>
</protein>
<evidence type="ECO:0000313" key="2">
    <source>
        <dbReference type="Proteomes" id="UP000284644"/>
    </source>
</evidence>
<dbReference type="EMBL" id="QSJW01000004">
    <property type="protein sequence ID" value="RHE13250.1"/>
    <property type="molecule type" value="Genomic_DNA"/>
</dbReference>
<sequence length="82" mass="10250">MKVYKAVHERENKCKELHKEMNMNVGPTRLVQPDFYLLVDVDDLQKQVNTLENEVHRMKRAEARRKWRYGRKKSLRYWKWFR</sequence>
<organism evidence="1 2">
    <name type="scientific">Blautia obeum</name>
    <dbReference type="NCBI Taxonomy" id="40520"/>
    <lineage>
        <taxon>Bacteria</taxon>
        <taxon>Bacillati</taxon>
        <taxon>Bacillota</taxon>
        <taxon>Clostridia</taxon>
        <taxon>Lachnospirales</taxon>
        <taxon>Lachnospiraceae</taxon>
        <taxon>Blautia</taxon>
    </lineage>
</organism>
<reference evidence="1 2" key="1">
    <citation type="submission" date="2018-08" db="EMBL/GenBank/DDBJ databases">
        <title>A genome reference for cultivated species of the human gut microbiota.</title>
        <authorList>
            <person name="Zou Y."/>
            <person name="Xue W."/>
            <person name="Luo G."/>
        </authorList>
    </citation>
    <scope>NUCLEOTIDE SEQUENCE [LARGE SCALE GENOMIC DNA]</scope>
    <source>
        <strain evidence="1 2">AM29-25AC</strain>
    </source>
</reference>